<sequence length="73" mass="7324">MSAGPPWIRITRGAPGPVEVAALTAVLLTLSGTGDGGAGTVPAPAAPWPRTRTRGRSAGSWAAGDFPAWRTDG</sequence>
<dbReference type="RefSeq" id="WP_030787472.1">
    <property type="nucleotide sequence ID" value="NZ_JBEYZS010000031.1"/>
</dbReference>
<dbReference type="EMBL" id="JBICBM010000018">
    <property type="protein sequence ID" value="MFF9886199.1"/>
    <property type="molecule type" value="Genomic_DNA"/>
</dbReference>
<keyword evidence="3" id="KW-1185">Reference proteome</keyword>
<evidence type="ECO:0000313" key="2">
    <source>
        <dbReference type="EMBL" id="MFF9886199.1"/>
    </source>
</evidence>
<evidence type="ECO:0000313" key="3">
    <source>
        <dbReference type="Proteomes" id="UP001603418"/>
    </source>
</evidence>
<reference evidence="2 3" key="1">
    <citation type="submission" date="2024-10" db="EMBL/GenBank/DDBJ databases">
        <title>The Natural Products Discovery Center: Release of the First 8490 Sequenced Strains for Exploring Actinobacteria Biosynthetic Diversity.</title>
        <authorList>
            <person name="Kalkreuter E."/>
            <person name="Kautsar S.A."/>
            <person name="Yang D."/>
            <person name="Bader C.D."/>
            <person name="Teijaro C.N."/>
            <person name="Fluegel L."/>
            <person name="Davis C.M."/>
            <person name="Simpson J.R."/>
            <person name="Lauterbach L."/>
            <person name="Steele A.D."/>
            <person name="Gui C."/>
            <person name="Meng S."/>
            <person name="Li G."/>
            <person name="Viehrig K."/>
            <person name="Ye F."/>
            <person name="Su P."/>
            <person name="Kiefer A.F."/>
            <person name="Nichols A."/>
            <person name="Cepeda A.J."/>
            <person name="Yan W."/>
            <person name="Fan B."/>
            <person name="Jiang Y."/>
            <person name="Adhikari A."/>
            <person name="Zheng C.-J."/>
            <person name="Schuster L."/>
            <person name="Cowan T.M."/>
            <person name="Smanski M.J."/>
            <person name="Chevrette M.G."/>
            <person name="De Carvalho L.P.S."/>
            <person name="Shen B."/>
        </authorList>
    </citation>
    <scope>NUCLEOTIDE SEQUENCE [LARGE SCALE GENOMIC DNA]</scope>
    <source>
        <strain evidence="2 3">NPDC013366</strain>
    </source>
</reference>
<organism evidence="2 3">
    <name type="scientific">Streptomyces eurythermus</name>
    <dbReference type="NCBI Taxonomy" id="42237"/>
    <lineage>
        <taxon>Bacteria</taxon>
        <taxon>Bacillati</taxon>
        <taxon>Actinomycetota</taxon>
        <taxon>Actinomycetes</taxon>
        <taxon>Kitasatosporales</taxon>
        <taxon>Streptomycetaceae</taxon>
        <taxon>Streptomyces</taxon>
    </lineage>
</organism>
<dbReference type="Proteomes" id="UP001603418">
    <property type="component" value="Unassembled WGS sequence"/>
</dbReference>
<dbReference type="InterPro" id="IPR032716">
    <property type="entry name" value="ACC_epsilon"/>
</dbReference>
<protein>
    <submittedName>
        <fullName evidence="2">Acyl-CoA carboxylase subunit epsilon</fullName>
    </submittedName>
</protein>
<evidence type="ECO:0000256" key="1">
    <source>
        <dbReference type="SAM" id="MobiDB-lite"/>
    </source>
</evidence>
<accession>A0ABW6Z539</accession>
<gene>
    <name evidence="2" type="ORF">ACF1HC_32075</name>
</gene>
<comment type="caution">
    <text evidence="2">The sequence shown here is derived from an EMBL/GenBank/DDBJ whole genome shotgun (WGS) entry which is preliminary data.</text>
</comment>
<dbReference type="Pfam" id="PF13822">
    <property type="entry name" value="ACC_epsilon"/>
    <property type="match status" value="1"/>
</dbReference>
<proteinExistence type="predicted"/>
<feature type="region of interest" description="Disordered" evidence="1">
    <location>
        <begin position="33"/>
        <end position="73"/>
    </location>
</feature>
<name>A0ABW6Z539_9ACTN</name>